<evidence type="ECO:0000313" key="3">
    <source>
        <dbReference type="EMBL" id="KAL3778558.1"/>
    </source>
</evidence>
<dbReference type="InterPro" id="IPR038514">
    <property type="entry name" value="AAR2_C_sf"/>
</dbReference>
<name>A0ABD3NRI2_9STRA</name>
<feature type="compositionally biased region" description="Polar residues" evidence="1">
    <location>
        <begin position="188"/>
        <end position="207"/>
    </location>
</feature>
<organism evidence="3 4">
    <name type="scientific">Cyclotella atomus</name>
    <dbReference type="NCBI Taxonomy" id="382360"/>
    <lineage>
        <taxon>Eukaryota</taxon>
        <taxon>Sar</taxon>
        <taxon>Stramenopiles</taxon>
        <taxon>Ochrophyta</taxon>
        <taxon>Bacillariophyta</taxon>
        <taxon>Coscinodiscophyceae</taxon>
        <taxon>Thalassiosirophycidae</taxon>
        <taxon>Stephanodiscales</taxon>
        <taxon>Stephanodiscaceae</taxon>
        <taxon>Cyclotella</taxon>
    </lineage>
</organism>
<proteinExistence type="predicted"/>
<protein>
    <recommendedName>
        <fullName evidence="2">AAR2 C-terminal domain-containing protein</fullName>
    </recommendedName>
</protein>
<dbReference type="InterPro" id="IPR007946">
    <property type="entry name" value="AAR2"/>
</dbReference>
<dbReference type="PANTHER" id="PTHR12689">
    <property type="entry name" value="A1 CISTRON SPLICING FACTOR AAR2-RELATED"/>
    <property type="match status" value="1"/>
</dbReference>
<accession>A0ABD3NRI2</accession>
<gene>
    <name evidence="3" type="ORF">ACHAWO_012046</name>
</gene>
<reference evidence="3 4" key="1">
    <citation type="submission" date="2024-10" db="EMBL/GenBank/DDBJ databases">
        <title>Updated reference genomes for cyclostephanoid diatoms.</title>
        <authorList>
            <person name="Roberts W.R."/>
            <person name="Alverson A.J."/>
        </authorList>
    </citation>
    <scope>NUCLEOTIDE SEQUENCE [LARGE SCALE GENOMIC DNA]</scope>
    <source>
        <strain evidence="3 4">AJA010-31</strain>
    </source>
</reference>
<evidence type="ECO:0000313" key="4">
    <source>
        <dbReference type="Proteomes" id="UP001530400"/>
    </source>
</evidence>
<evidence type="ECO:0000256" key="1">
    <source>
        <dbReference type="SAM" id="MobiDB-lite"/>
    </source>
</evidence>
<dbReference type="Gene3D" id="1.25.40.550">
    <property type="entry name" value="Aar2, C-terminal domain-like"/>
    <property type="match status" value="1"/>
</dbReference>
<keyword evidence="4" id="KW-1185">Reference proteome</keyword>
<dbReference type="Pfam" id="PF05282">
    <property type="entry name" value="AAR2"/>
    <property type="match status" value="1"/>
</dbReference>
<comment type="caution">
    <text evidence="3">The sequence shown here is derived from an EMBL/GenBank/DDBJ whole genome shotgun (WGS) entry which is preliminary data.</text>
</comment>
<dbReference type="CDD" id="cd13778">
    <property type="entry name" value="Aar2_C"/>
    <property type="match status" value="1"/>
</dbReference>
<feature type="compositionally biased region" description="Acidic residues" evidence="1">
    <location>
        <begin position="445"/>
        <end position="458"/>
    </location>
</feature>
<evidence type="ECO:0000259" key="2">
    <source>
        <dbReference type="Pfam" id="PF05282"/>
    </source>
</evidence>
<dbReference type="EMBL" id="JALLPJ020000980">
    <property type="protein sequence ID" value="KAL3778558.1"/>
    <property type="molecule type" value="Genomic_DNA"/>
</dbReference>
<dbReference type="PANTHER" id="PTHR12689:SF4">
    <property type="entry name" value="PROTEIN AAR2 HOMOLOG"/>
    <property type="match status" value="1"/>
</dbReference>
<feature type="region of interest" description="Disordered" evidence="1">
    <location>
        <begin position="436"/>
        <end position="462"/>
    </location>
</feature>
<feature type="domain" description="AAR2 C-terminal" evidence="2">
    <location>
        <begin position="275"/>
        <end position="414"/>
    </location>
</feature>
<dbReference type="Proteomes" id="UP001530400">
    <property type="component" value="Unassembled WGS sequence"/>
</dbReference>
<feature type="region of interest" description="Disordered" evidence="1">
    <location>
        <begin position="187"/>
        <end position="208"/>
    </location>
</feature>
<sequence length="544" mass="60593">MSSTVPIRGGCLILLDVPPSSSITIDGITRVTPSSQTSHPDGFNRGLFIVDNIPSELQFHLLVVRSGNEKSNSNPGSLPVGFVMLSDSSEGTNCYGYDWVFARKYDKQTEEISNEPLDEVTTRNLVRAITEESGELRNYTMSYEQFMGVSPDNCKSVISWKTRTTLINASYLKKQHDLVHGDKIVPSSDASCESETSNTQMKSSNTVIDGKPTSYPGIPCITSTISARQLMRHAGTKSYISKLDANTRTWLLSGGACNVDVGDQTNQTPEEYVWNDILNKHYNTGNVGQNEDYFLADVQFAFLIFLFMECHSSLEHWRDSVSMSSLSIRYCLAHKPTFVLQLLSTLYAQLSCIEADFFQETEYSSGESNFLIGALRRLCIACDASGETDQITEMIKKASIQLQKMTVTRFHIELLPSSKPDLTDCDIDMTTDAYATECGDNTQQDSDEDDEEMDDEDGPVIVPNDEVEASISRSSLDAQYSQKYGVQINKDIEQHRKEYPLLFAAVTPHEDVVMACARILDAGNDVSLVREAAAYLEDVEAYRR</sequence>
<dbReference type="InterPro" id="IPR033648">
    <property type="entry name" value="AAR2_C"/>
</dbReference>
<dbReference type="AlphaFoldDB" id="A0ABD3NRI2"/>